<keyword evidence="3" id="KW-1185">Reference proteome</keyword>
<dbReference type="PANTHER" id="PTHR14614:SF132">
    <property type="entry name" value="PROTEIN-LYSINE METHYLTRANSFERASE C42C1.13"/>
    <property type="match status" value="1"/>
</dbReference>
<accession>A0ABQ7H3Q5</accession>
<dbReference type="PANTHER" id="PTHR14614">
    <property type="entry name" value="HEPATOCELLULAR CARCINOMA-ASSOCIATED ANTIGEN"/>
    <property type="match status" value="1"/>
</dbReference>
<keyword evidence="2" id="KW-0489">Methyltransferase</keyword>
<evidence type="ECO:0000313" key="2">
    <source>
        <dbReference type="EMBL" id="KAF5841465.1"/>
    </source>
</evidence>
<dbReference type="InterPro" id="IPR019410">
    <property type="entry name" value="Methyltransf_16"/>
</dbReference>
<dbReference type="GO" id="GO:0032259">
    <property type="term" value="P:methylation"/>
    <property type="evidence" value="ECO:0007669"/>
    <property type="project" value="UniProtKB-KW"/>
</dbReference>
<name>A0ABQ7H3Q5_DUNSA</name>
<keyword evidence="2" id="KW-0808">Transferase</keyword>
<dbReference type="Pfam" id="PF10294">
    <property type="entry name" value="Methyltransf_16"/>
    <property type="match status" value="1"/>
</dbReference>
<comment type="caution">
    <text evidence="2">The sequence shown here is derived from an EMBL/GenBank/DDBJ whole genome shotgun (WGS) entry which is preliminary data.</text>
</comment>
<dbReference type="SUPFAM" id="SSF53335">
    <property type="entry name" value="S-adenosyl-L-methionine-dependent methyltransferases"/>
    <property type="match status" value="1"/>
</dbReference>
<dbReference type="EMBL" id="MU069485">
    <property type="protein sequence ID" value="KAF5841465.1"/>
    <property type="molecule type" value="Genomic_DNA"/>
</dbReference>
<dbReference type="InterPro" id="IPR029063">
    <property type="entry name" value="SAM-dependent_MTases_sf"/>
</dbReference>
<organism evidence="2 3">
    <name type="scientific">Dunaliella salina</name>
    <name type="common">Green alga</name>
    <name type="synonym">Protococcus salinus</name>
    <dbReference type="NCBI Taxonomy" id="3046"/>
    <lineage>
        <taxon>Eukaryota</taxon>
        <taxon>Viridiplantae</taxon>
        <taxon>Chlorophyta</taxon>
        <taxon>core chlorophytes</taxon>
        <taxon>Chlorophyceae</taxon>
        <taxon>CS clade</taxon>
        <taxon>Chlamydomonadales</taxon>
        <taxon>Dunaliellaceae</taxon>
        <taxon>Dunaliella</taxon>
    </lineage>
</organism>
<protein>
    <submittedName>
        <fullName evidence="2">Methyltransferase-domain-containing protein</fullName>
    </submittedName>
</protein>
<dbReference type="Gene3D" id="3.40.50.150">
    <property type="entry name" value="Vaccinia Virus protein VP39"/>
    <property type="match status" value="1"/>
</dbReference>
<dbReference type="Proteomes" id="UP000815325">
    <property type="component" value="Unassembled WGS sequence"/>
</dbReference>
<gene>
    <name evidence="2" type="ORF">DUNSADRAFT_12909</name>
</gene>
<evidence type="ECO:0000313" key="3">
    <source>
        <dbReference type="Proteomes" id="UP000815325"/>
    </source>
</evidence>
<sequence>MVVWQSGFVLAELLLRRPPLGPWPGVKVLELGAGTGITGIALALAGARVMLTDLPHILPLTQENVATNCRPIHAAMVAEHRWGSDAAPLLQLCGGYPDIIVAADCIYETQFHGALMSTLQQCMGSHSQAFFSYRNRTAKEQSFSGIAAAHGFVVEAVPSEQLAEDYQSGGYCVLRLARIDGVPEQASAALATHSPWAAPSSVQHCSGRHGAGETRLNLGVPENGEVPHDIEDEEEEPEHKPCSQS</sequence>
<feature type="region of interest" description="Disordered" evidence="1">
    <location>
        <begin position="201"/>
        <end position="245"/>
    </location>
</feature>
<evidence type="ECO:0000256" key="1">
    <source>
        <dbReference type="SAM" id="MobiDB-lite"/>
    </source>
</evidence>
<dbReference type="GO" id="GO:0008168">
    <property type="term" value="F:methyltransferase activity"/>
    <property type="evidence" value="ECO:0007669"/>
    <property type="project" value="UniProtKB-KW"/>
</dbReference>
<reference evidence="2" key="1">
    <citation type="submission" date="2017-08" db="EMBL/GenBank/DDBJ databases">
        <authorList>
            <person name="Polle J.E."/>
            <person name="Barry K."/>
            <person name="Cushman J."/>
            <person name="Schmutz J."/>
            <person name="Tran D."/>
            <person name="Hathwaick L.T."/>
            <person name="Yim W.C."/>
            <person name="Jenkins J."/>
            <person name="Mckie-Krisberg Z.M."/>
            <person name="Prochnik S."/>
            <person name="Lindquist E."/>
            <person name="Dockter R.B."/>
            <person name="Adam C."/>
            <person name="Molina H."/>
            <person name="Bunkerborg J."/>
            <person name="Jin E."/>
            <person name="Buchheim M."/>
            <person name="Magnuson J."/>
        </authorList>
    </citation>
    <scope>NUCLEOTIDE SEQUENCE</scope>
    <source>
        <strain evidence="2">CCAP 19/18</strain>
    </source>
</reference>
<proteinExistence type="predicted"/>